<evidence type="ECO:0000313" key="3">
    <source>
        <dbReference type="Proteomes" id="UP000492821"/>
    </source>
</evidence>
<feature type="domain" description="Methyltransferase FkbM" evidence="2">
    <location>
        <begin position="73"/>
        <end position="243"/>
    </location>
</feature>
<dbReference type="WBParaSite" id="Pan_g1265.t1">
    <property type="protein sequence ID" value="Pan_g1265.t1"/>
    <property type="gene ID" value="Pan_g1265"/>
</dbReference>
<proteinExistence type="predicted"/>
<dbReference type="InterPro" id="IPR006342">
    <property type="entry name" value="FkbM_mtfrase"/>
</dbReference>
<evidence type="ECO:0000259" key="2">
    <source>
        <dbReference type="Pfam" id="PF05050"/>
    </source>
</evidence>
<dbReference type="InterPro" id="IPR029063">
    <property type="entry name" value="SAM-dependent_MTases_sf"/>
</dbReference>
<evidence type="ECO:0000256" key="1">
    <source>
        <dbReference type="SAM" id="Phobius"/>
    </source>
</evidence>
<reference evidence="3" key="1">
    <citation type="journal article" date="2013" name="Genetics">
        <title>The draft genome and transcriptome of Panagrellus redivivus are shaped by the harsh demands of a free-living lifestyle.</title>
        <authorList>
            <person name="Srinivasan J."/>
            <person name="Dillman A.R."/>
            <person name="Macchietto M.G."/>
            <person name="Heikkinen L."/>
            <person name="Lakso M."/>
            <person name="Fracchia K.M."/>
            <person name="Antoshechkin I."/>
            <person name="Mortazavi A."/>
            <person name="Wong G."/>
            <person name="Sternberg P.W."/>
        </authorList>
    </citation>
    <scope>NUCLEOTIDE SEQUENCE [LARGE SCALE GENOMIC DNA]</scope>
    <source>
        <strain evidence="3">MT8872</strain>
    </source>
</reference>
<dbReference type="PANTHER" id="PTHR22989:SF3">
    <property type="entry name" value="METHYLTRANSFERASE FKBM DOMAIN-CONTAINING PROTEIN"/>
    <property type="match status" value="1"/>
</dbReference>
<sequence length="286" mass="32461">MNGPQLCRIIAAFILIGVLAFYSAPFVFHQIQLPKFSQLRNCQLNGTTSTTEEFAKHYRECISKYLPDFKFEYFQMGRFNEKKVFLPLVRSSSAARNCIFLTIGIGGDIQVEQEFKQAYPECQVYGIEPSVSQIADFDKYGTVIPYGVGVENATIELTLRKTAGEYKKQNVTVVAMPTLLDAYLKTRFVHYATIDIEGAEFPILEALLSGKELYKEGVVICQLDAELHGFRPESQEVINLLKAYSSPESQYISVVNSNFLFHQKVTFVNFENEMCREAFNLDQIGL</sequence>
<dbReference type="AlphaFoldDB" id="A0A7E4UTG6"/>
<keyword evidence="3" id="KW-1185">Reference proteome</keyword>
<dbReference type="Gene3D" id="3.40.50.150">
    <property type="entry name" value="Vaccinia Virus protein VP39"/>
    <property type="match status" value="1"/>
</dbReference>
<keyword evidence="1" id="KW-0472">Membrane</keyword>
<dbReference type="Proteomes" id="UP000492821">
    <property type="component" value="Unassembled WGS sequence"/>
</dbReference>
<dbReference type="PANTHER" id="PTHR22989">
    <property type="entry name" value="UNCHARACTERIZED DUF13 C.ELEGANS"/>
    <property type="match status" value="1"/>
</dbReference>
<evidence type="ECO:0000313" key="4">
    <source>
        <dbReference type="WBParaSite" id="Pan_g1265.t1"/>
    </source>
</evidence>
<feature type="transmembrane region" description="Helical" evidence="1">
    <location>
        <begin position="7"/>
        <end position="28"/>
    </location>
</feature>
<keyword evidence="1" id="KW-1133">Transmembrane helix</keyword>
<reference evidence="4" key="2">
    <citation type="submission" date="2020-10" db="UniProtKB">
        <authorList>
            <consortium name="WormBaseParasite"/>
        </authorList>
    </citation>
    <scope>IDENTIFICATION</scope>
</reference>
<name>A0A7E4UTG6_PANRE</name>
<accession>A0A7E4UTG6</accession>
<dbReference type="Pfam" id="PF05050">
    <property type="entry name" value="Methyltransf_21"/>
    <property type="match status" value="1"/>
</dbReference>
<keyword evidence="1" id="KW-0812">Transmembrane</keyword>
<protein>
    <submittedName>
        <fullName evidence="4">Methyltransf_21 domain-containing protein</fullName>
    </submittedName>
</protein>
<organism evidence="3 4">
    <name type="scientific">Panagrellus redivivus</name>
    <name type="common">Microworm</name>
    <dbReference type="NCBI Taxonomy" id="6233"/>
    <lineage>
        <taxon>Eukaryota</taxon>
        <taxon>Metazoa</taxon>
        <taxon>Ecdysozoa</taxon>
        <taxon>Nematoda</taxon>
        <taxon>Chromadorea</taxon>
        <taxon>Rhabditida</taxon>
        <taxon>Tylenchina</taxon>
        <taxon>Panagrolaimomorpha</taxon>
        <taxon>Panagrolaimoidea</taxon>
        <taxon>Panagrolaimidae</taxon>
        <taxon>Panagrellus</taxon>
    </lineage>
</organism>